<dbReference type="AlphaFoldDB" id="A0A835QJW1"/>
<dbReference type="Proteomes" id="UP000639772">
    <property type="component" value="Unassembled WGS sequence"/>
</dbReference>
<comment type="caution">
    <text evidence="1">The sequence shown here is derived from an EMBL/GenBank/DDBJ whole genome shotgun (WGS) entry which is preliminary data.</text>
</comment>
<dbReference type="EMBL" id="JADCNM010000008">
    <property type="protein sequence ID" value="KAG0472246.1"/>
    <property type="molecule type" value="Genomic_DNA"/>
</dbReference>
<name>A0A835QJW1_VANPL</name>
<protein>
    <submittedName>
        <fullName evidence="1">Uncharacterized protein</fullName>
    </submittedName>
</protein>
<evidence type="ECO:0000313" key="1">
    <source>
        <dbReference type="EMBL" id="KAG0472246.1"/>
    </source>
</evidence>
<reference evidence="1 2" key="1">
    <citation type="journal article" date="2020" name="Nat. Food">
        <title>A phased Vanilla planifolia genome enables genetic improvement of flavour and production.</title>
        <authorList>
            <person name="Hasing T."/>
            <person name="Tang H."/>
            <person name="Brym M."/>
            <person name="Khazi F."/>
            <person name="Huang T."/>
            <person name="Chambers A.H."/>
        </authorList>
    </citation>
    <scope>NUCLEOTIDE SEQUENCE [LARGE SCALE GENOMIC DNA]</scope>
    <source>
        <tissue evidence="1">Leaf</tissue>
    </source>
</reference>
<evidence type="ECO:0000313" key="2">
    <source>
        <dbReference type="Proteomes" id="UP000639772"/>
    </source>
</evidence>
<sequence>MEEELWALQKKEELEAKWKDSENCMLIFNRACERVRDSGSYMPPFGTQEKKLIQPKWEARVNGGFYVCPEAKPTFIIRFCGQY</sequence>
<proteinExistence type="predicted"/>
<dbReference type="OrthoDB" id="1922800at2759"/>
<accession>A0A835QJW1</accession>
<gene>
    <name evidence="1" type="ORF">HPP92_016792</name>
</gene>
<organism evidence="1 2">
    <name type="scientific">Vanilla planifolia</name>
    <name type="common">Vanilla</name>
    <dbReference type="NCBI Taxonomy" id="51239"/>
    <lineage>
        <taxon>Eukaryota</taxon>
        <taxon>Viridiplantae</taxon>
        <taxon>Streptophyta</taxon>
        <taxon>Embryophyta</taxon>
        <taxon>Tracheophyta</taxon>
        <taxon>Spermatophyta</taxon>
        <taxon>Magnoliopsida</taxon>
        <taxon>Liliopsida</taxon>
        <taxon>Asparagales</taxon>
        <taxon>Orchidaceae</taxon>
        <taxon>Vanilloideae</taxon>
        <taxon>Vanilleae</taxon>
        <taxon>Vanilla</taxon>
    </lineage>
</organism>